<reference evidence="2" key="1">
    <citation type="journal article" date="2019" name="Nat. Commun.">
        <title>The genome of broomcorn millet.</title>
        <authorList>
            <person name="Zou C."/>
            <person name="Miki D."/>
            <person name="Li D."/>
            <person name="Tang Q."/>
            <person name="Xiao L."/>
            <person name="Rajput S."/>
            <person name="Deng P."/>
            <person name="Jia W."/>
            <person name="Huang R."/>
            <person name="Zhang M."/>
            <person name="Sun Y."/>
            <person name="Hu J."/>
            <person name="Fu X."/>
            <person name="Schnable P.S."/>
            <person name="Li F."/>
            <person name="Zhang H."/>
            <person name="Feng B."/>
            <person name="Zhu X."/>
            <person name="Liu R."/>
            <person name="Schnable J.C."/>
            <person name="Zhu J.-K."/>
            <person name="Zhang H."/>
        </authorList>
    </citation>
    <scope>NUCLEOTIDE SEQUENCE [LARGE SCALE GENOMIC DNA]</scope>
</reference>
<evidence type="ECO:0000313" key="2">
    <source>
        <dbReference type="Proteomes" id="UP000275267"/>
    </source>
</evidence>
<organism evidence="1 2">
    <name type="scientific">Panicum miliaceum</name>
    <name type="common">Proso millet</name>
    <name type="synonym">Broomcorn millet</name>
    <dbReference type="NCBI Taxonomy" id="4540"/>
    <lineage>
        <taxon>Eukaryota</taxon>
        <taxon>Viridiplantae</taxon>
        <taxon>Streptophyta</taxon>
        <taxon>Embryophyta</taxon>
        <taxon>Tracheophyta</taxon>
        <taxon>Spermatophyta</taxon>
        <taxon>Magnoliopsida</taxon>
        <taxon>Liliopsida</taxon>
        <taxon>Poales</taxon>
        <taxon>Poaceae</taxon>
        <taxon>PACMAD clade</taxon>
        <taxon>Panicoideae</taxon>
        <taxon>Panicodae</taxon>
        <taxon>Paniceae</taxon>
        <taxon>Panicinae</taxon>
        <taxon>Panicum</taxon>
        <taxon>Panicum sect. Panicum</taxon>
    </lineage>
</organism>
<sequence length="75" mass="7918">MGSKSKRHLCVGADGPTAISDLFISETREQSVTRSWSLVKKKTCSWSALLPAVSGAGLGHGSAVMLFRRQSPGGE</sequence>
<proteinExistence type="predicted"/>
<keyword evidence="2" id="KW-1185">Reference proteome</keyword>
<evidence type="ECO:0000313" key="1">
    <source>
        <dbReference type="EMBL" id="RLN18620.1"/>
    </source>
</evidence>
<dbReference type="Proteomes" id="UP000275267">
    <property type="component" value="Unassembled WGS sequence"/>
</dbReference>
<protein>
    <submittedName>
        <fullName evidence="1">Uncharacterized protein</fullName>
    </submittedName>
</protein>
<dbReference type="EMBL" id="PQIB02000005">
    <property type="protein sequence ID" value="RLN18620.1"/>
    <property type="molecule type" value="Genomic_DNA"/>
</dbReference>
<dbReference type="AlphaFoldDB" id="A0A3L6SC72"/>
<comment type="caution">
    <text evidence="1">The sequence shown here is derived from an EMBL/GenBank/DDBJ whole genome shotgun (WGS) entry which is preliminary data.</text>
</comment>
<name>A0A3L6SC72_PANMI</name>
<accession>A0A3L6SC72</accession>
<gene>
    <name evidence="1" type="ORF">C2845_PM02G04860</name>
</gene>